<evidence type="ECO:0000259" key="1">
    <source>
        <dbReference type="Pfam" id="PF06406"/>
    </source>
</evidence>
<dbReference type="InterPro" id="IPR043129">
    <property type="entry name" value="ATPase_NBD"/>
</dbReference>
<dbReference type="InterPro" id="IPR048345">
    <property type="entry name" value="ParM_C"/>
</dbReference>
<name>A0ABU6E8W7_9ENTR</name>
<organism evidence="3 4">
    <name type="scientific">Enterobacter vonholyi</name>
    <dbReference type="NCBI Taxonomy" id="2797505"/>
    <lineage>
        <taxon>Bacteria</taxon>
        <taxon>Pseudomonadati</taxon>
        <taxon>Pseudomonadota</taxon>
        <taxon>Gammaproteobacteria</taxon>
        <taxon>Enterobacterales</taxon>
        <taxon>Enterobacteriaceae</taxon>
        <taxon>Enterobacter</taxon>
    </lineage>
</organism>
<keyword evidence="4" id="KW-1185">Reference proteome</keyword>
<sequence length="319" mass="34924">MKIFMDDGSTNIKMLWTDSDGTERRHISPNSFKRGWSASFGSGKVYNYVLDGEKYSYDLVSPSALETNNVSWQYSPLNVIAVHHALHTSGIAPQPVEIVVTLPLAEFFDTDAQPNMDNINRKKENLMRAVELNKQASFIIEKVTVRPESIPAGVGLADELSTSHSMLIIDLGGTTLDVSLVVGKMTGISRVYGNSELGVSLVTSAVKQALASAETKTSSFNVDNLIINRHDDAYLSDNINEIEALDDVKKAMTQAISRLQRRVLDVVADFDGYTHIMVIGGGAPLIADAIRDNTSIRQDRFFVSNDPQFDLVTGLKAIG</sequence>
<protein>
    <submittedName>
        <fullName evidence="3">Plasmid segregation protein ParM</fullName>
    </submittedName>
</protein>
<evidence type="ECO:0000313" key="3">
    <source>
        <dbReference type="EMBL" id="MEB6412227.1"/>
    </source>
</evidence>
<evidence type="ECO:0000259" key="2">
    <source>
        <dbReference type="Pfam" id="PF21523"/>
    </source>
</evidence>
<dbReference type="Gene3D" id="3.30.420.40">
    <property type="match status" value="2"/>
</dbReference>
<dbReference type="RefSeq" id="WP_325848960.1">
    <property type="nucleotide sequence ID" value="NZ_JALLMC010000011.1"/>
</dbReference>
<reference evidence="3 4" key="1">
    <citation type="submission" date="2022-04" db="EMBL/GenBank/DDBJ databases">
        <title>Whole genome surviellance of AMR bacteria from Assam, India: One Health Study.</title>
        <authorList>
            <person name="Mendem S.K."/>
            <person name="Rakshit O."/>
            <person name="Murugesan D."/>
            <person name="Shome R."/>
            <person name="Raisen C."/>
            <person name="Holmes M.A."/>
            <person name="Saikia K."/>
            <person name="Shome B.R."/>
        </authorList>
    </citation>
    <scope>NUCLEOTIDE SEQUENCE [LARGE SCALE GENOMIC DNA]</scope>
    <source>
        <strain evidence="3 4">MGG-11lp</strain>
    </source>
</reference>
<dbReference type="SUPFAM" id="SSF53067">
    <property type="entry name" value="Actin-like ATPase domain"/>
    <property type="match status" value="2"/>
</dbReference>
<dbReference type="Pfam" id="PF21523">
    <property type="entry name" value="ParM_N"/>
    <property type="match status" value="1"/>
</dbReference>
<dbReference type="CDD" id="cd24022">
    <property type="entry name" value="ASKHA_NBD_ParM_R1-like"/>
    <property type="match status" value="1"/>
</dbReference>
<evidence type="ECO:0000313" key="4">
    <source>
        <dbReference type="Proteomes" id="UP001306510"/>
    </source>
</evidence>
<feature type="domain" description="Plasmid segregation protein ParM C-terminal" evidence="2">
    <location>
        <begin position="162"/>
        <end position="317"/>
    </location>
</feature>
<dbReference type="Pfam" id="PF06406">
    <property type="entry name" value="StbA_N"/>
    <property type="match status" value="1"/>
</dbReference>
<dbReference type="EMBL" id="JALLMC010000011">
    <property type="protein sequence ID" value="MEB6412227.1"/>
    <property type="molecule type" value="Genomic_DNA"/>
</dbReference>
<dbReference type="InterPro" id="IPR056367">
    <property type="entry name" value="ASKHA_NBD_ParM_R1-like"/>
</dbReference>
<gene>
    <name evidence="3" type="ORF">MXM28_21370</name>
</gene>
<proteinExistence type="predicted"/>
<feature type="domain" description="Plasmid segregation protein ParM/StbA N-terminal" evidence="1">
    <location>
        <begin position="1"/>
        <end position="154"/>
    </location>
</feature>
<comment type="caution">
    <text evidence="3">The sequence shown here is derived from an EMBL/GenBank/DDBJ whole genome shotgun (WGS) entry which is preliminary data.</text>
</comment>
<accession>A0ABU6E8W7</accession>
<dbReference type="InterPro" id="IPR009440">
    <property type="entry name" value="ParM/StbA_N"/>
</dbReference>
<dbReference type="Proteomes" id="UP001306510">
    <property type="component" value="Unassembled WGS sequence"/>
</dbReference>